<dbReference type="PANTHER" id="PTHR40252">
    <property type="entry name" value="BLR0328 PROTEIN"/>
    <property type="match status" value="1"/>
</dbReference>
<gene>
    <name evidence="3" type="ORF">A3F84_01285</name>
</gene>
<dbReference type="SMART" id="SM01204">
    <property type="entry name" value="FIST_C"/>
    <property type="match status" value="1"/>
</dbReference>
<reference evidence="3 4" key="1">
    <citation type="journal article" date="2016" name="Nat. Commun.">
        <title>Thousands of microbial genomes shed light on interconnected biogeochemical processes in an aquifer system.</title>
        <authorList>
            <person name="Anantharaman K."/>
            <person name="Brown C.T."/>
            <person name="Hug L.A."/>
            <person name="Sharon I."/>
            <person name="Castelle C.J."/>
            <person name="Probst A.J."/>
            <person name="Thomas B.C."/>
            <person name="Singh A."/>
            <person name="Wilkins M.J."/>
            <person name="Karaoz U."/>
            <person name="Brodie E.L."/>
            <person name="Williams K.H."/>
            <person name="Hubbard S.S."/>
            <person name="Banfield J.F."/>
        </authorList>
    </citation>
    <scope>NUCLEOTIDE SEQUENCE [LARGE SCALE GENOMIC DNA]</scope>
    <source>
        <strain evidence="4">RIFCSPLOWO2_12_FULL_64_10</strain>
    </source>
</reference>
<proteinExistence type="predicted"/>
<dbReference type="PANTHER" id="PTHR40252:SF2">
    <property type="entry name" value="BLR0328 PROTEIN"/>
    <property type="match status" value="1"/>
</dbReference>
<protein>
    <recommendedName>
        <fullName evidence="5">Histidine kinase</fullName>
    </recommendedName>
</protein>
<dbReference type="AlphaFoldDB" id="A0A1F6CXA3"/>
<dbReference type="EMBL" id="MFKF01000117">
    <property type="protein sequence ID" value="OGG53793.1"/>
    <property type="molecule type" value="Genomic_DNA"/>
</dbReference>
<organism evidence="3 4">
    <name type="scientific">Handelsmanbacteria sp. (strain RIFCSPLOWO2_12_FULL_64_10)</name>
    <dbReference type="NCBI Taxonomy" id="1817868"/>
    <lineage>
        <taxon>Bacteria</taxon>
        <taxon>Candidatus Handelsmaniibacteriota</taxon>
    </lineage>
</organism>
<dbReference type="Pfam" id="PF08495">
    <property type="entry name" value="FIST"/>
    <property type="match status" value="1"/>
</dbReference>
<accession>A0A1F6CXA3</accession>
<dbReference type="InterPro" id="IPR019494">
    <property type="entry name" value="FIST_C"/>
</dbReference>
<evidence type="ECO:0008006" key="5">
    <source>
        <dbReference type="Google" id="ProtNLM"/>
    </source>
</evidence>
<evidence type="ECO:0000259" key="1">
    <source>
        <dbReference type="SMART" id="SM00897"/>
    </source>
</evidence>
<feature type="domain" description="FIST C-domain" evidence="2">
    <location>
        <begin position="211"/>
        <end position="355"/>
    </location>
</feature>
<comment type="caution">
    <text evidence="3">The sequence shown here is derived from an EMBL/GenBank/DDBJ whole genome shotgun (WGS) entry which is preliminary data.</text>
</comment>
<name>A0A1F6CXA3_HANXR</name>
<dbReference type="Proteomes" id="UP000178606">
    <property type="component" value="Unassembled WGS sequence"/>
</dbReference>
<evidence type="ECO:0000313" key="3">
    <source>
        <dbReference type="EMBL" id="OGG53793.1"/>
    </source>
</evidence>
<evidence type="ECO:0000313" key="4">
    <source>
        <dbReference type="Proteomes" id="UP000178606"/>
    </source>
</evidence>
<feature type="domain" description="FIST" evidence="1">
    <location>
        <begin position="2"/>
        <end position="210"/>
    </location>
</feature>
<sequence length="373" mass="40622">MEACDLAIMYSTSRHDPAGLRDGVRSAVGPKARLIGGYAVGAFTKDRLGYEGYQVGVAALASDSMRVDMFIEGGLPDRETEVGVALGRQIKNGDYAGAPNLLLMYDSIKGRPPKGVSFNLNLATPLIEGVGQSLGNWPRAAGIGMFGDLQSNPTYQWFDDRVEQQSAMALVLSGGVRMDTIIMHGCKPSSGYHTITRAEHNVVLEIDGRPAAEVIAELLGDAYRSWEEYPFFVTLGVNKGDRFGAFREEEYANRLVMGVDMDRGGLIMFENDLKAGDEVQLMRRSIDFDYIGERARVLLEQVGDRRPFFALYVACAGRASALCGTDREEAEEIQKIIGAQMPLLGMYSGVEIAKVGGGMQALDWTGVLCVFSE</sequence>
<evidence type="ECO:0000259" key="2">
    <source>
        <dbReference type="SMART" id="SM01204"/>
    </source>
</evidence>
<dbReference type="SMART" id="SM00897">
    <property type="entry name" value="FIST"/>
    <property type="match status" value="1"/>
</dbReference>
<dbReference type="InterPro" id="IPR013702">
    <property type="entry name" value="FIST_domain_N"/>
</dbReference>
<dbReference type="Pfam" id="PF10442">
    <property type="entry name" value="FIST_C"/>
    <property type="match status" value="1"/>
</dbReference>